<protein>
    <submittedName>
        <fullName evidence="1">Uncharacterized protein</fullName>
    </submittedName>
</protein>
<feature type="non-terminal residue" evidence="1">
    <location>
        <position position="86"/>
    </location>
</feature>
<accession>A0A0B6YHX0</accession>
<dbReference type="AlphaFoldDB" id="A0A0B6YHX0"/>
<organism evidence="1">
    <name type="scientific">Arion vulgaris</name>
    <dbReference type="NCBI Taxonomy" id="1028688"/>
    <lineage>
        <taxon>Eukaryota</taxon>
        <taxon>Metazoa</taxon>
        <taxon>Spiralia</taxon>
        <taxon>Lophotrochozoa</taxon>
        <taxon>Mollusca</taxon>
        <taxon>Gastropoda</taxon>
        <taxon>Heterobranchia</taxon>
        <taxon>Euthyneura</taxon>
        <taxon>Panpulmonata</taxon>
        <taxon>Eupulmonata</taxon>
        <taxon>Stylommatophora</taxon>
        <taxon>Helicina</taxon>
        <taxon>Arionoidea</taxon>
        <taxon>Arionidae</taxon>
        <taxon>Arion</taxon>
    </lineage>
</organism>
<dbReference type="EMBL" id="HACG01008932">
    <property type="protein sequence ID" value="CEK55797.1"/>
    <property type="molecule type" value="Transcribed_RNA"/>
</dbReference>
<gene>
    <name evidence="1" type="primary">ORF26078</name>
</gene>
<evidence type="ECO:0000313" key="1">
    <source>
        <dbReference type="EMBL" id="CEK55797.1"/>
    </source>
</evidence>
<sequence>HSFCMDILMGCWLTKQICGPTPIGAQYHSVDGQRFACLFFPWVGCYTLDKHRNRSVRWYYFSKDTSKKNVTNITYSLKDFLLGFKM</sequence>
<feature type="non-terminal residue" evidence="1">
    <location>
        <position position="1"/>
    </location>
</feature>
<reference evidence="1" key="1">
    <citation type="submission" date="2014-12" db="EMBL/GenBank/DDBJ databases">
        <title>Insight into the proteome of Arion vulgaris.</title>
        <authorList>
            <person name="Aradska J."/>
            <person name="Bulat T."/>
            <person name="Smidak R."/>
            <person name="Sarate P."/>
            <person name="Gangsoo J."/>
            <person name="Sialana F."/>
            <person name="Bilban M."/>
            <person name="Lubec G."/>
        </authorList>
    </citation>
    <scope>NUCLEOTIDE SEQUENCE</scope>
    <source>
        <tissue evidence="1">Skin</tissue>
    </source>
</reference>
<name>A0A0B6YHX0_9EUPU</name>
<proteinExistence type="predicted"/>